<proteinExistence type="predicted"/>
<feature type="transmembrane region" description="Helical" evidence="6">
    <location>
        <begin position="826"/>
        <end position="846"/>
    </location>
</feature>
<evidence type="ECO:0000313" key="10">
    <source>
        <dbReference type="Proteomes" id="UP001172083"/>
    </source>
</evidence>
<feature type="transmembrane region" description="Helical" evidence="6">
    <location>
        <begin position="501"/>
        <end position="524"/>
    </location>
</feature>
<dbReference type="InterPro" id="IPR047699">
    <property type="entry name" value="Permease_put_prefix"/>
</dbReference>
<accession>A0ABT8L240</accession>
<keyword evidence="2" id="KW-1003">Cell membrane</keyword>
<dbReference type="Pfam" id="PF02687">
    <property type="entry name" value="FtsX"/>
    <property type="match status" value="2"/>
</dbReference>
<reference evidence="9" key="1">
    <citation type="submission" date="2023-06" db="EMBL/GenBank/DDBJ databases">
        <title>Genomic of Agaribacillus aureum.</title>
        <authorList>
            <person name="Wang G."/>
        </authorList>
    </citation>
    <scope>NUCLEOTIDE SEQUENCE</scope>
    <source>
        <strain evidence="9">BMA12</strain>
    </source>
</reference>
<dbReference type="InterPro" id="IPR003838">
    <property type="entry name" value="ABC3_permease_C"/>
</dbReference>
<evidence type="ECO:0000256" key="1">
    <source>
        <dbReference type="ARBA" id="ARBA00004651"/>
    </source>
</evidence>
<name>A0ABT8L240_9BACT</name>
<keyword evidence="5 6" id="KW-0472">Membrane</keyword>
<comment type="caution">
    <text evidence="9">The sequence shown here is derived from an EMBL/GenBank/DDBJ whole genome shotgun (WGS) entry which is preliminary data.</text>
</comment>
<evidence type="ECO:0000259" key="8">
    <source>
        <dbReference type="Pfam" id="PF12704"/>
    </source>
</evidence>
<evidence type="ECO:0000256" key="6">
    <source>
        <dbReference type="SAM" id="Phobius"/>
    </source>
</evidence>
<feature type="transmembrane region" description="Helical" evidence="6">
    <location>
        <begin position="786"/>
        <end position="806"/>
    </location>
</feature>
<evidence type="ECO:0000259" key="7">
    <source>
        <dbReference type="Pfam" id="PF02687"/>
    </source>
</evidence>
<evidence type="ECO:0000256" key="4">
    <source>
        <dbReference type="ARBA" id="ARBA00022989"/>
    </source>
</evidence>
<feature type="transmembrane region" description="Helical" evidence="6">
    <location>
        <begin position="742"/>
        <end position="765"/>
    </location>
</feature>
<feature type="transmembrane region" description="Helical" evidence="6">
    <location>
        <begin position="403"/>
        <end position="431"/>
    </location>
</feature>
<organism evidence="9 10">
    <name type="scientific">Agaribacillus aureus</name>
    <dbReference type="NCBI Taxonomy" id="3051825"/>
    <lineage>
        <taxon>Bacteria</taxon>
        <taxon>Pseudomonadati</taxon>
        <taxon>Bacteroidota</taxon>
        <taxon>Cytophagia</taxon>
        <taxon>Cytophagales</taxon>
        <taxon>Splendidivirgaceae</taxon>
        <taxon>Agaribacillus</taxon>
    </lineage>
</organism>
<dbReference type="EMBL" id="JAUJEB010000001">
    <property type="protein sequence ID" value="MDN5211763.1"/>
    <property type="molecule type" value="Genomic_DNA"/>
</dbReference>
<evidence type="ECO:0000256" key="2">
    <source>
        <dbReference type="ARBA" id="ARBA00022475"/>
    </source>
</evidence>
<sequence length="865" mass="98402">MNKMPIPPKIPHRFFRWYCHPDYREDIEGDLLERFERNARGKGIKAANWRFFKDVMRLFRPGIIRPVKENIQLNYFGMLSNNLKTAFRIFKFEKFFTAINVIGLTVGIWCSILITLWVQYEFDFDRFHRKGDQLFRVWKNDILENKKVKTMPLTAYPIGDALVEEIPEILNRVRCSEVEPLVLSMQDRFVKQDVMATDPNFFQIFSFPLKEGNAESCLQDLSSIVISESLAKNHFNSESALGKIISIHEGPHSFDFKVTGVFYDIPENSSLQFDAILPVDNYLQFWTYPERWGNSWLFTYVILDKSADMQEINNKIKELPKRKGDADWFTLMLQPYADQYLYSRIENGQVSGGRIDYVVMFSLIAVFTLLIACFNFINLTTARSARRSREIGIRKVTGAHKGILIAQFLTESALLVFTSMITAILLTQISLPFFNEITAKTIAIDYFDTNFYLFLLLIAAITLLLSGIYPAVFLASFHAVSALKGKLKKSSARVLLRRGLVTFQFGLAVTLIAATLVVFLQLTYIQNKDLGLDKENIIYMPMDFKTAPHYQSIKSELLEHTSIHGVSASDGDFRSTLGTSSDPKWKNKDSSGKLKKNFAILDIDFGLLELLDIKIEQGRSFSSDFSTDSMHFVINEEAAEVMDLEHPVGEDLEFWGVRGKIVGVTKNFHFASLHERIAPIILRCKPTSSTLLYIKTKPGKTAQAISHLEKIHNKFSDVPFVYHFLDETLEQGYQGEMATQKLAGYFSLLAIVISCLGLLGLASYSAEQRTKELAIRKVMGAGAVNIIRLLLNEYFLLILIGFAIGLPVAYHWSNTWLNSFAYKVQLGWWIFAVPGVFVLSIALLTVGKLSLKTAQINPANSLKNE</sequence>
<feature type="domain" description="MacB-like periplasmic core" evidence="8">
    <location>
        <begin position="97"/>
        <end position="318"/>
    </location>
</feature>
<keyword evidence="4 6" id="KW-1133">Transmembrane helix</keyword>
<dbReference type="NCBIfam" id="NF038404">
    <property type="entry name" value="perm_prefix_2"/>
    <property type="match status" value="1"/>
</dbReference>
<feature type="transmembrane region" description="Helical" evidence="6">
    <location>
        <begin position="357"/>
        <end position="382"/>
    </location>
</feature>
<feature type="transmembrane region" description="Helical" evidence="6">
    <location>
        <begin position="451"/>
        <end position="480"/>
    </location>
</feature>
<dbReference type="Proteomes" id="UP001172083">
    <property type="component" value="Unassembled WGS sequence"/>
</dbReference>
<feature type="transmembrane region" description="Helical" evidence="6">
    <location>
        <begin position="95"/>
        <end position="120"/>
    </location>
</feature>
<protein>
    <submittedName>
        <fullName evidence="9">ABC transporter permease</fullName>
    </submittedName>
</protein>
<dbReference type="Pfam" id="PF12704">
    <property type="entry name" value="MacB_PCD"/>
    <property type="match status" value="1"/>
</dbReference>
<dbReference type="PANTHER" id="PTHR30572">
    <property type="entry name" value="MEMBRANE COMPONENT OF TRANSPORTER-RELATED"/>
    <property type="match status" value="1"/>
</dbReference>
<evidence type="ECO:0000256" key="5">
    <source>
        <dbReference type="ARBA" id="ARBA00023136"/>
    </source>
</evidence>
<feature type="domain" description="ABC3 transporter permease C-terminal" evidence="7">
    <location>
        <begin position="746"/>
        <end position="858"/>
    </location>
</feature>
<dbReference type="InterPro" id="IPR025857">
    <property type="entry name" value="MacB_PCD"/>
</dbReference>
<dbReference type="RefSeq" id="WP_346757091.1">
    <property type="nucleotide sequence ID" value="NZ_JAUJEB010000001.1"/>
</dbReference>
<comment type="subcellular location">
    <subcellularLocation>
        <location evidence="1">Cell membrane</location>
        <topology evidence="1">Multi-pass membrane protein</topology>
    </subcellularLocation>
</comment>
<dbReference type="InterPro" id="IPR050250">
    <property type="entry name" value="Macrolide_Exporter_MacB"/>
</dbReference>
<evidence type="ECO:0000256" key="3">
    <source>
        <dbReference type="ARBA" id="ARBA00022692"/>
    </source>
</evidence>
<keyword evidence="3 6" id="KW-0812">Transmembrane</keyword>
<keyword evidence="10" id="KW-1185">Reference proteome</keyword>
<feature type="domain" description="ABC3 transporter permease C-terminal" evidence="7">
    <location>
        <begin position="363"/>
        <end position="474"/>
    </location>
</feature>
<evidence type="ECO:0000313" key="9">
    <source>
        <dbReference type="EMBL" id="MDN5211763.1"/>
    </source>
</evidence>
<gene>
    <name evidence="9" type="ORF">QQ020_06865</name>
</gene>
<dbReference type="PANTHER" id="PTHR30572:SF18">
    <property type="entry name" value="ABC-TYPE MACROLIDE FAMILY EXPORT SYSTEM PERMEASE COMPONENT 2"/>
    <property type="match status" value="1"/>
</dbReference>